<keyword evidence="4" id="KW-0812">Transmembrane</keyword>
<dbReference type="InterPro" id="IPR019734">
    <property type="entry name" value="TPR_rpt"/>
</dbReference>
<dbReference type="PROSITE" id="PS50005">
    <property type="entry name" value="TPR"/>
    <property type="match status" value="1"/>
</dbReference>
<dbReference type="Pfam" id="PF00486">
    <property type="entry name" value="Trans_reg_C"/>
    <property type="match status" value="1"/>
</dbReference>
<dbReference type="Pfam" id="PF13424">
    <property type="entry name" value="TPR_12"/>
    <property type="match status" value="2"/>
</dbReference>
<dbReference type="GO" id="GO:0006355">
    <property type="term" value="P:regulation of DNA-templated transcription"/>
    <property type="evidence" value="ECO:0007669"/>
    <property type="project" value="InterPro"/>
</dbReference>
<organism evidence="6 7">
    <name type="scientific">Sphingopyxis flava</name>
    <dbReference type="NCBI Taxonomy" id="1507287"/>
    <lineage>
        <taxon>Bacteria</taxon>
        <taxon>Pseudomonadati</taxon>
        <taxon>Pseudomonadota</taxon>
        <taxon>Alphaproteobacteria</taxon>
        <taxon>Sphingomonadales</taxon>
        <taxon>Sphingomonadaceae</taxon>
        <taxon>Sphingopyxis</taxon>
    </lineage>
</organism>
<keyword evidence="4" id="KW-0472">Membrane</keyword>
<dbReference type="SUPFAM" id="SSF48452">
    <property type="entry name" value="TPR-like"/>
    <property type="match status" value="3"/>
</dbReference>
<proteinExistence type="predicted"/>
<keyword evidence="4" id="KW-1133">Transmembrane helix</keyword>
<evidence type="ECO:0000256" key="2">
    <source>
        <dbReference type="PROSITE-ProRule" id="PRU00339"/>
    </source>
</evidence>
<feature type="DNA-binding region" description="OmpR/PhoB-type" evidence="3">
    <location>
        <begin position="8"/>
        <end position="103"/>
    </location>
</feature>
<feature type="domain" description="OmpR/PhoB-type" evidence="5">
    <location>
        <begin position="8"/>
        <end position="103"/>
    </location>
</feature>
<dbReference type="EMBL" id="FUYP01000033">
    <property type="protein sequence ID" value="SKB94241.1"/>
    <property type="molecule type" value="Genomic_DNA"/>
</dbReference>
<evidence type="ECO:0000256" key="3">
    <source>
        <dbReference type="PROSITE-ProRule" id="PRU01091"/>
    </source>
</evidence>
<evidence type="ECO:0000256" key="1">
    <source>
        <dbReference type="ARBA" id="ARBA00023125"/>
    </source>
</evidence>
<dbReference type="PANTHER" id="PTHR47691">
    <property type="entry name" value="REGULATOR-RELATED"/>
    <property type="match status" value="1"/>
</dbReference>
<evidence type="ECO:0000256" key="4">
    <source>
        <dbReference type="SAM" id="Phobius"/>
    </source>
</evidence>
<feature type="transmembrane region" description="Helical" evidence="4">
    <location>
        <begin position="136"/>
        <end position="159"/>
    </location>
</feature>
<evidence type="ECO:0000313" key="7">
    <source>
        <dbReference type="Proteomes" id="UP000190044"/>
    </source>
</evidence>
<dbReference type="Gene3D" id="1.25.40.10">
    <property type="entry name" value="Tetratricopeptide repeat domain"/>
    <property type="match status" value="2"/>
</dbReference>
<gene>
    <name evidence="6" type="ORF">SAMN06295937_103311</name>
</gene>
<keyword evidence="1 3" id="KW-0238">DNA-binding</keyword>
<reference evidence="7" key="1">
    <citation type="submission" date="2017-02" db="EMBL/GenBank/DDBJ databases">
        <authorList>
            <person name="Varghese N."/>
            <person name="Submissions S."/>
        </authorList>
    </citation>
    <scope>NUCLEOTIDE SEQUENCE [LARGE SCALE GENOMIC DNA]</scope>
    <source>
        <strain evidence="7">R11H</strain>
    </source>
</reference>
<feature type="repeat" description="TPR" evidence="2">
    <location>
        <begin position="223"/>
        <end position="256"/>
    </location>
</feature>
<evidence type="ECO:0000313" key="6">
    <source>
        <dbReference type="EMBL" id="SKB94241.1"/>
    </source>
</evidence>
<dbReference type="PANTHER" id="PTHR47691:SF3">
    <property type="entry name" value="HTH-TYPE TRANSCRIPTIONAL REGULATOR RV0890C-RELATED"/>
    <property type="match status" value="1"/>
</dbReference>
<name>A0A1T5FDI4_9SPHN</name>
<protein>
    <submittedName>
        <fullName evidence="6">Tetratricopeptide repeat-containing protein</fullName>
    </submittedName>
</protein>
<dbReference type="SMART" id="SM00862">
    <property type="entry name" value="Trans_reg_C"/>
    <property type="match status" value="1"/>
</dbReference>
<dbReference type="GO" id="GO:0000160">
    <property type="term" value="P:phosphorelay signal transduction system"/>
    <property type="evidence" value="ECO:0007669"/>
    <property type="project" value="InterPro"/>
</dbReference>
<dbReference type="Proteomes" id="UP000190044">
    <property type="component" value="Unassembled WGS sequence"/>
</dbReference>
<keyword evidence="2" id="KW-0802">TPR repeat</keyword>
<dbReference type="InterPro" id="IPR011990">
    <property type="entry name" value="TPR-like_helical_dom_sf"/>
</dbReference>
<dbReference type="PROSITE" id="PS51755">
    <property type="entry name" value="OMPR_PHOB"/>
    <property type="match status" value="1"/>
</dbReference>
<dbReference type="InterPro" id="IPR036388">
    <property type="entry name" value="WH-like_DNA-bd_sf"/>
</dbReference>
<dbReference type="GO" id="GO:0003677">
    <property type="term" value="F:DNA binding"/>
    <property type="evidence" value="ECO:0007669"/>
    <property type="project" value="UniProtKB-UniRule"/>
</dbReference>
<sequence>MGAEELESGRWRFGHVQFDEANGCLTVAGQAVEADRSCAALLAALLRGDGEPIGKDELLEAGWPGRFVHENSLAKAIGRLRQALGDDGQRIEAIYGSGYRLTGPVERLHGPPPRAGHAGGLAARIRARLFGSRQRVMATAGALSLGLGLAVAGAALWWASTARQQATEREREVEALLTFLSSDLLAEADPYAATRQEQSLRQVVERTAATMDDRLRGDPATRAVLHRMVGQAFSGWGEYEKAVSHFDRAQVLNTRLHGGYARQNIPVDIALCQNLRLAGETRRADRICLRAEQVARSMGSPLLGAARIVRAKLQFEVGQYDEAATALAGVLADSEDLSPAERADAEWFQALSLRKLARFELADGAYRRHLTIRQTTWGDRHPLTAWAYADYGDFLVNSGDFAKAERQLSRAQTIFDATLGSNHPESLSPAYSRAIAHLWRNEPEQARAILRPMLTRYRETLGSDHFWTLYVMGELALAEAQTGEADRAEALLREARRIGARVLYGRDAKAAYFHMRWARALAALGKVDEAEDERRRARVAMDRGGFMPDHPWRARLNCLAGQIALARYDAAAARQAGRACLSALGAVDKLPPTYPALNEAKKLAGRM</sequence>
<dbReference type="InterPro" id="IPR001867">
    <property type="entry name" value="OmpR/PhoB-type_DNA-bd"/>
</dbReference>
<dbReference type="InterPro" id="IPR016032">
    <property type="entry name" value="Sig_transdc_resp-reg_C-effctor"/>
</dbReference>
<accession>A0A1T5FDI4</accession>
<dbReference type="AlphaFoldDB" id="A0A1T5FDI4"/>
<dbReference type="SUPFAM" id="SSF46894">
    <property type="entry name" value="C-terminal effector domain of the bipartite response regulators"/>
    <property type="match status" value="1"/>
</dbReference>
<dbReference type="Gene3D" id="1.10.10.10">
    <property type="entry name" value="Winged helix-like DNA-binding domain superfamily/Winged helix DNA-binding domain"/>
    <property type="match status" value="1"/>
</dbReference>
<keyword evidence="7" id="KW-1185">Reference proteome</keyword>
<evidence type="ECO:0000259" key="5">
    <source>
        <dbReference type="PROSITE" id="PS51755"/>
    </source>
</evidence>
<dbReference type="RefSeq" id="WP_176141661.1">
    <property type="nucleotide sequence ID" value="NZ_FUYP01000033.1"/>
</dbReference>